<gene>
    <name evidence="1" type="ORF">KDL01_18975</name>
</gene>
<dbReference type="EMBL" id="JAGSOG010000092">
    <property type="protein sequence ID" value="MBR7835365.1"/>
    <property type="molecule type" value="Genomic_DNA"/>
</dbReference>
<dbReference type="Gene3D" id="1.20.120.450">
    <property type="entry name" value="dinb family like domain"/>
    <property type="match status" value="1"/>
</dbReference>
<dbReference type="Proteomes" id="UP000675781">
    <property type="component" value="Unassembled WGS sequence"/>
</dbReference>
<keyword evidence="2" id="KW-1185">Reference proteome</keyword>
<dbReference type="InterPro" id="IPR007061">
    <property type="entry name" value="MST-like"/>
</dbReference>
<evidence type="ECO:0000313" key="1">
    <source>
        <dbReference type="EMBL" id="MBR7835365.1"/>
    </source>
</evidence>
<name>A0A941INF9_9ACTN</name>
<comment type="caution">
    <text evidence="1">The sequence shown here is derived from an EMBL/GenBank/DDBJ whole genome shotgun (WGS) entry which is preliminary data.</text>
</comment>
<dbReference type="RefSeq" id="WP_212529859.1">
    <property type="nucleotide sequence ID" value="NZ_JAGSOG010000092.1"/>
</dbReference>
<dbReference type="SUPFAM" id="SSF109854">
    <property type="entry name" value="DinB/YfiT-like putative metalloenzymes"/>
    <property type="match status" value="1"/>
</dbReference>
<organism evidence="1 2">
    <name type="scientific">Actinospica durhamensis</name>
    <dbReference type="NCBI Taxonomy" id="1508375"/>
    <lineage>
        <taxon>Bacteria</taxon>
        <taxon>Bacillati</taxon>
        <taxon>Actinomycetota</taxon>
        <taxon>Actinomycetes</taxon>
        <taxon>Catenulisporales</taxon>
        <taxon>Actinospicaceae</taxon>
        <taxon>Actinospica</taxon>
    </lineage>
</organism>
<protein>
    <submittedName>
        <fullName evidence="1">DinB family protein</fullName>
    </submittedName>
</protein>
<dbReference type="InterPro" id="IPR034660">
    <property type="entry name" value="DinB/YfiT-like"/>
</dbReference>
<proteinExistence type="predicted"/>
<accession>A0A941INF9</accession>
<dbReference type="Pfam" id="PF04978">
    <property type="entry name" value="MST"/>
    <property type="match status" value="1"/>
</dbReference>
<sequence length="169" mass="18068">MTEQRKSADTRPPAFDPQDEKSVLLSFLNYQRTSIAAKAHGAPEPWARTAGVPSGTSLLGLIKHLTAAEGIWFEWSFAGAEVELADLDMKVGGDESAGQILADYAAAVARANTVIEAAPDLSAPAARGMGPDREQHTLRWILAHMIGETARHAGHADILREELDGSTGR</sequence>
<evidence type="ECO:0000313" key="2">
    <source>
        <dbReference type="Proteomes" id="UP000675781"/>
    </source>
</evidence>
<reference evidence="1" key="1">
    <citation type="submission" date="2021-04" db="EMBL/GenBank/DDBJ databases">
        <title>Genome based classification of Actinospica acidithermotolerans sp. nov., an actinobacterium isolated from an Indonesian hot spring.</title>
        <authorList>
            <person name="Kusuma A.B."/>
            <person name="Putra K.E."/>
            <person name="Nafisah S."/>
            <person name="Loh J."/>
            <person name="Nouioui I."/>
            <person name="Goodfellow M."/>
        </authorList>
    </citation>
    <scope>NUCLEOTIDE SEQUENCE</scope>
    <source>
        <strain evidence="1">CSCA 57</strain>
    </source>
</reference>
<dbReference type="AlphaFoldDB" id="A0A941INF9"/>